<comment type="caution">
    <text evidence="2">The sequence shown here is derived from an EMBL/GenBank/DDBJ whole genome shotgun (WGS) entry which is preliminary data.</text>
</comment>
<dbReference type="AlphaFoldDB" id="A0A3B0BGC3"/>
<protein>
    <recommendedName>
        <fullName evidence="1">Cell wall elongation regulator TseB-like domain-containing protein</fullName>
    </recommendedName>
</protein>
<sequence>MGKKIMYSLIAVLLLIVVALVFFYRTIHSAEWADRAAAIETVTASTYMRTIDKVENFVGEDSYRIVFGKDGEGKPAIAWVHEGEVHMEYETAGVTESWVREQVMKQQENNDILRVMPGVLNEAYVWEVLYKRKEDGMDRYYYTYYRFDNGLEVDTWKMLPL</sequence>
<dbReference type="RefSeq" id="WP_120750682.1">
    <property type="nucleotide sequence ID" value="NZ_RBAH01000027.1"/>
</dbReference>
<keyword evidence="3" id="KW-1185">Reference proteome</keyword>
<dbReference type="OrthoDB" id="2678417at2"/>
<dbReference type="InterPro" id="IPR046350">
    <property type="entry name" value="Cystatin_sf"/>
</dbReference>
<evidence type="ECO:0000313" key="2">
    <source>
        <dbReference type="EMBL" id="RKN72433.1"/>
    </source>
</evidence>
<feature type="domain" description="Cell wall elongation regulator TseB-like" evidence="1">
    <location>
        <begin position="37"/>
        <end position="81"/>
    </location>
</feature>
<evidence type="ECO:0000313" key="3">
    <source>
        <dbReference type="Proteomes" id="UP000282311"/>
    </source>
</evidence>
<reference evidence="2 3" key="1">
    <citation type="journal article" date="2007" name="Int. J. Syst. Evol. Microbiol.">
        <title>Paenibacillus ginsengarvi sp. nov., isolated from soil from ginseng cultivation.</title>
        <authorList>
            <person name="Yoon M.H."/>
            <person name="Ten L.N."/>
            <person name="Im W.T."/>
        </authorList>
    </citation>
    <scope>NUCLEOTIDE SEQUENCE [LARGE SCALE GENOMIC DNA]</scope>
    <source>
        <strain evidence="2 3">KCTC 13059</strain>
    </source>
</reference>
<dbReference type="Proteomes" id="UP000282311">
    <property type="component" value="Unassembled WGS sequence"/>
</dbReference>
<dbReference type="EMBL" id="RBAH01000027">
    <property type="protein sequence ID" value="RKN72433.1"/>
    <property type="molecule type" value="Genomic_DNA"/>
</dbReference>
<dbReference type="Gene3D" id="3.10.450.40">
    <property type="match status" value="2"/>
</dbReference>
<dbReference type="Pfam" id="PF17881">
    <property type="entry name" value="TseB"/>
    <property type="match status" value="1"/>
</dbReference>
<dbReference type="InterPro" id="IPR041401">
    <property type="entry name" value="TseB-like_dom"/>
</dbReference>
<dbReference type="SUPFAM" id="SSF54403">
    <property type="entry name" value="Cystatin/monellin"/>
    <property type="match status" value="2"/>
</dbReference>
<organism evidence="2 3">
    <name type="scientific">Paenibacillus ginsengarvi</name>
    <dbReference type="NCBI Taxonomy" id="400777"/>
    <lineage>
        <taxon>Bacteria</taxon>
        <taxon>Bacillati</taxon>
        <taxon>Bacillota</taxon>
        <taxon>Bacilli</taxon>
        <taxon>Bacillales</taxon>
        <taxon>Paenibacillaceae</taxon>
        <taxon>Paenibacillus</taxon>
    </lineage>
</organism>
<evidence type="ECO:0000259" key="1">
    <source>
        <dbReference type="Pfam" id="PF17881"/>
    </source>
</evidence>
<accession>A0A3B0BGC3</accession>
<name>A0A3B0BGC3_9BACL</name>
<proteinExistence type="predicted"/>
<gene>
    <name evidence="2" type="ORF">D7M11_28560</name>
</gene>